<dbReference type="InterPro" id="IPR051678">
    <property type="entry name" value="AGP_Transferase"/>
</dbReference>
<name>A0A399F6S8_9DEIN</name>
<dbReference type="Proteomes" id="UP000265715">
    <property type="component" value="Unassembled WGS sequence"/>
</dbReference>
<dbReference type="RefSeq" id="WP_218022858.1">
    <property type="nucleotide sequence ID" value="NZ_QXDL01000006.1"/>
</dbReference>
<dbReference type="PANTHER" id="PTHR21310:SF42">
    <property type="entry name" value="BIFUNCTIONAL AAC_APH"/>
    <property type="match status" value="1"/>
</dbReference>
<evidence type="ECO:0000313" key="3">
    <source>
        <dbReference type="Proteomes" id="UP000265715"/>
    </source>
</evidence>
<organism evidence="2 3">
    <name type="scientific">Calidithermus terrae</name>
    <dbReference type="NCBI Taxonomy" id="1408545"/>
    <lineage>
        <taxon>Bacteria</taxon>
        <taxon>Thermotogati</taxon>
        <taxon>Deinococcota</taxon>
        <taxon>Deinococci</taxon>
        <taxon>Thermales</taxon>
        <taxon>Thermaceae</taxon>
        <taxon>Calidithermus</taxon>
    </lineage>
</organism>
<dbReference type="EMBL" id="QXDL01000006">
    <property type="protein sequence ID" value="RIH90582.1"/>
    <property type="molecule type" value="Genomic_DNA"/>
</dbReference>
<dbReference type="AlphaFoldDB" id="A0A399F6S8"/>
<dbReference type="Pfam" id="PF01636">
    <property type="entry name" value="APH"/>
    <property type="match status" value="1"/>
</dbReference>
<evidence type="ECO:0000313" key="2">
    <source>
        <dbReference type="EMBL" id="RIH90582.1"/>
    </source>
</evidence>
<gene>
    <name evidence="2" type="ORF">Mterra_00282</name>
</gene>
<dbReference type="SUPFAM" id="SSF56112">
    <property type="entry name" value="Protein kinase-like (PK-like)"/>
    <property type="match status" value="1"/>
</dbReference>
<comment type="caution">
    <text evidence="2">The sequence shown here is derived from an EMBL/GenBank/DDBJ whole genome shotgun (WGS) entry which is preliminary data.</text>
</comment>
<reference evidence="2 3" key="1">
    <citation type="submission" date="2018-08" db="EMBL/GenBank/DDBJ databases">
        <title>Meiothermus terrae DSM 26712 genome sequencing project.</title>
        <authorList>
            <person name="Da Costa M.S."/>
            <person name="Albuquerque L."/>
            <person name="Raposo P."/>
            <person name="Froufe H.J.C."/>
            <person name="Barroso C.S."/>
            <person name="Egas C."/>
        </authorList>
    </citation>
    <scope>NUCLEOTIDE SEQUENCE [LARGE SCALE GENOMIC DNA]</scope>
    <source>
        <strain evidence="2 3">DSM 26712</strain>
    </source>
</reference>
<dbReference type="Gene3D" id="3.90.1200.10">
    <property type="match status" value="1"/>
</dbReference>
<dbReference type="InterPro" id="IPR002575">
    <property type="entry name" value="Aminoglycoside_PTrfase"/>
</dbReference>
<protein>
    <submittedName>
        <fullName evidence="2">Phosphotransferase enzyme family protein</fullName>
    </submittedName>
</protein>
<dbReference type="CDD" id="cd05155">
    <property type="entry name" value="APH_ChoK_like_1"/>
    <property type="match status" value="1"/>
</dbReference>
<feature type="domain" description="Aminoglycoside phosphotransferase" evidence="1">
    <location>
        <begin position="39"/>
        <end position="266"/>
    </location>
</feature>
<sequence length="304" mass="32016">MSSGRMHADELDTDASLVRRLLEAQFPQWAGLPVEPVRSAGTDNAIYRLGDGMAVRLPRIPAAAAQVDKEQLWLPRLAPLLPLPVPVPLAKGAPGEGYPWHWSVCRWLEGENATLERLAEAAQAAADLAHFVAALQRIDATGGPPPGPHNSGRGVPLAVRDGPTRAAIASLQGMLDAGAVTAAWEAALQAPPHDGPPVWIHGDLQPGNLLAVGGRLSAVIDFGCLGVGDPACDLQAAWNLFTAEAREAFRSALGVDGATWARGRGWALSVALIALPYYQHTNPFLAGVARHTIREVLADHGHGA</sequence>
<proteinExistence type="predicted"/>
<dbReference type="InterPro" id="IPR011009">
    <property type="entry name" value="Kinase-like_dom_sf"/>
</dbReference>
<dbReference type="GO" id="GO:0016740">
    <property type="term" value="F:transferase activity"/>
    <property type="evidence" value="ECO:0007669"/>
    <property type="project" value="UniProtKB-KW"/>
</dbReference>
<keyword evidence="3" id="KW-1185">Reference proteome</keyword>
<keyword evidence="2" id="KW-0808">Transferase</keyword>
<dbReference type="Gene3D" id="3.30.200.20">
    <property type="entry name" value="Phosphorylase Kinase, domain 1"/>
    <property type="match status" value="1"/>
</dbReference>
<dbReference type="PANTHER" id="PTHR21310">
    <property type="entry name" value="AMINOGLYCOSIDE PHOSPHOTRANSFERASE-RELATED-RELATED"/>
    <property type="match status" value="1"/>
</dbReference>
<accession>A0A399F6S8</accession>
<evidence type="ECO:0000259" key="1">
    <source>
        <dbReference type="Pfam" id="PF01636"/>
    </source>
</evidence>